<accession>A0AAP0PL45</accession>
<gene>
    <name evidence="1" type="ORF">Scep_007460</name>
</gene>
<keyword evidence="2" id="KW-1185">Reference proteome</keyword>
<sequence>MARYNDERRRRIARGAARAHGEGFGGSNLAEMATADTTALSQPQSQRRQISFELNFYGGNEVFGSKFVDMAFRDLHIEAAMRCQDSLPRTAKGKNSQSCLMPEKKPCFQCDGELVLKRVQKDSPNKGLLFYRY</sequence>
<dbReference type="Proteomes" id="UP001419268">
    <property type="component" value="Unassembled WGS sequence"/>
</dbReference>
<evidence type="ECO:0000313" key="1">
    <source>
        <dbReference type="EMBL" id="KAK9148703.1"/>
    </source>
</evidence>
<evidence type="ECO:0000313" key="2">
    <source>
        <dbReference type="Proteomes" id="UP001419268"/>
    </source>
</evidence>
<dbReference type="EMBL" id="JBBNAG010000003">
    <property type="protein sequence ID" value="KAK9148703.1"/>
    <property type="molecule type" value="Genomic_DNA"/>
</dbReference>
<dbReference type="AlphaFoldDB" id="A0AAP0PL45"/>
<proteinExistence type="predicted"/>
<organism evidence="1 2">
    <name type="scientific">Stephania cephalantha</name>
    <dbReference type="NCBI Taxonomy" id="152367"/>
    <lineage>
        <taxon>Eukaryota</taxon>
        <taxon>Viridiplantae</taxon>
        <taxon>Streptophyta</taxon>
        <taxon>Embryophyta</taxon>
        <taxon>Tracheophyta</taxon>
        <taxon>Spermatophyta</taxon>
        <taxon>Magnoliopsida</taxon>
        <taxon>Ranunculales</taxon>
        <taxon>Menispermaceae</taxon>
        <taxon>Menispermoideae</taxon>
        <taxon>Cissampelideae</taxon>
        <taxon>Stephania</taxon>
    </lineage>
</organism>
<comment type="caution">
    <text evidence="1">The sequence shown here is derived from an EMBL/GenBank/DDBJ whole genome shotgun (WGS) entry which is preliminary data.</text>
</comment>
<reference evidence="1 2" key="1">
    <citation type="submission" date="2024-01" db="EMBL/GenBank/DDBJ databases">
        <title>Genome assemblies of Stephania.</title>
        <authorList>
            <person name="Yang L."/>
        </authorList>
    </citation>
    <scope>NUCLEOTIDE SEQUENCE [LARGE SCALE GENOMIC DNA]</scope>
    <source>
        <strain evidence="1">JXDWG</strain>
        <tissue evidence="1">Leaf</tissue>
    </source>
</reference>
<name>A0AAP0PL45_9MAGN</name>
<protein>
    <submittedName>
        <fullName evidence="1">Uncharacterized protein</fullName>
    </submittedName>
</protein>